<accession>A0A8K0TJF2</accession>
<evidence type="ECO:0000313" key="2">
    <source>
        <dbReference type="EMBL" id="KAH7359488.1"/>
    </source>
</evidence>
<feature type="compositionally biased region" description="Acidic residues" evidence="1">
    <location>
        <begin position="87"/>
        <end position="103"/>
    </location>
</feature>
<dbReference type="EMBL" id="JAGPXD010000004">
    <property type="protein sequence ID" value="KAH7359488.1"/>
    <property type="molecule type" value="Genomic_DNA"/>
</dbReference>
<feature type="compositionally biased region" description="Basic and acidic residues" evidence="1">
    <location>
        <begin position="77"/>
        <end position="86"/>
    </location>
</feature>
<name>A0A8K0TJF2_9PEZI</name>
<dbReference type="OrthoDB" id="4841523at2759"/>
<evidence type="ECO:0000313" key="3">
    <source>
        <dbReference type="Proteomes" id="UP000813385"/>
    </source>
</evidence>
<proteinExistence type="predicted"/>
<sequence>MTGRTFRIAKAATREVWFIVMHPVSAGMPVSLARQLASYITSIFEAGELLGEGYTPAFHAYDYGANIGIEVSPRLYDLPRERHDPASDDSDRDEDEDEDEDGGESGGSDEGGMSRRVGGLSVGLSDGGGGGGQDPQSQEDTNHDQMIRESDGLRKLTEELQARFHLDSIGAISYALAVCINTDTDDGPTRCLLVDRNKMAREFPRSSDWDFYPQAFHPAYRNVSSSTPPGFLASLTAAIRGNISARNEGAKRSVRYSPNDLLATKGYTTGALTVPTAEASGHYLTRDKRERLLRIVRGQATPEDLAASKPFARERR</sequence>
<keyword evidence="3" id="KW-1185">Reference proteome</keyword>
<evidence type="ECO:0000256" key="1">
    <source>
        <dbReference type="SAM" id="MobiDB-lite"/>
    </source>
</evidence>
<protein>
    <submittedName>
        <fullName evidence="2">Uncharacterized protein</fullName>
    </submittedName>
</protein>
<organism evidence="2 3">
    <name type="scientific">Plectosphaerella cucumerina</name>
    <dbReference type="NCBI Taxonomy" id="40658"/>
    <lineage>
        <taxon>Eukaryota</taxon>
        <taxon>Fungi</taxon>
        <taxon>Dikarya</taxon>
        <taxon>Ascomycota</taxon>
        <taxon>Pezizomycotina</taxon>
        <taxon>Sordariomycetes</taxon>
        <taxon>Hypocreomycetidae</taxon>
        <taxon>Glomerellales</taxon>
        <taxon>Plectosphaerellaceae</taxon>
        <taxon>Plectosphaerella</taxon>
    </lineage>
</organism>
<dbReference type="AlphaFoldDB" id="A0A8K0TJF2"/>
<dbReference type="Proteomes" id="UP000813385">
    <property type="component" value="Unassembled WGS sequence"/>
</dbReference>
<feature type="region of interest" description="Disordered" evidence="1">
    <location>
        <begin position="76"/>
        <end position="144"/>
    </location>
</feature>
<reference evidence="2" key="1">
    <citation type="journal article" date="2021" name="Nat. Commun.">
        <title>Genetic determinants of endophytism in the Arabidopsis root mycobiome.</title>
        <authorList>
            <person name="Mesny F."/>
            <person name="Miyauchi S."/>
            <person name="Thiergart T."/>
            <person name="Pickel B."/>
            <person name="Atanasova L."/>
            <person name="Karlsson M."/>
            <person name="Huettel B."/>
            <person name="Barry K.W."/>
            <person name="Haridas S."/>
            <person name="Chen C."/>
            <person name="Bauer D."/>
            <person name="Andreopoulos W."/>
            <person name="Pangilinan J."/>
            <person name="LaButti K."/>
            <person name="Riley R."/>
            <person name="Lipzen A."/>
            <person name="Clum A."/>
            <person name="Drula E."/>
            <person name="Henrissat B."/>
            <person name="Kohler A."/>
            <person name="Grigoriev I.V."/>
            <person name="Martin F.M."/>
            <person name="Hacquard S."/>
        </authorList>
    </citation>
    <scope>NUCLEOTIDE SEQUENCE</scope>
    <source>
        <strain evidence="2">MPI-CAGE-AT-0016</strain>
    </source>
</reference>
<gene>
    <name evidence="2" type="ORF">B0T11DRAFT_300364</name>
</gene>
<comment type="caution">
    <text evidence="2">The sequence shown here is derived from an EMBL/GenBank/DDBJ whole genome shotgun (WGS) entry which is preliminary data.</text>
</comment>